<dbReference type="GO" id="GO:0008234">
    <property type="term" value="F:cysteine-type peptidase activity"/>
    <property type="evidence" value="ECO:0007669"/>
    <property type="project" value="InterPro"/>
</dbReference>
<protein>
    <recommendedName>
        <fullName evidence="5">Ubiquitin-like protease family profile domain-containing protein</fullName>
    </recommendedName>
</protein>
<feature type="compositionally biased region" description="Acidic residues" evidence="4">
    <location>
        <begin position="1469"/>
        <end position="1486"/>
    </location>
</feature>
<feature type="compositionally biased region" description="Basic and acidic residues" evidence="4">
    <location>
        <begin position="455"/>
        <end position="464"/>
    </location>
</feature>
<evidence type="ECO:0000313" key="7">
    <source>
        <dbReference type="Proteomes" id="UP000757232"/>
    </source>
</evidence>
<comment type="caution">
    <text evidence="6">The sequence shown here is derived from an EMBL/GenBank/DDBJ whole genome shotgun (WGS) entry which is preliminary data.</text>
</comment>
<dbReference type="InterPro" id="IPR003653">
    <property type="entry name" value="Peptidase_C48_C"/>
</dbReference>
<feature type="domain" description="Ubiquitin-like protease family profile" evidence="5">
    <location>
        <begin position="191"/>
        <end position="371"/>
    </location>
</feature>
<feature type="region of interest" description="Disordered" evidence="4">
    <location>
        <begin position="444"/>
        <end position="466"/>
    </location>
</feature>
<dbReference type="OrthoDB" id="73076at2759"/>
<dbReference type="InterPro" id="IPR038765">
    <property type="entry name" value="Papain-like_cys_pep_sf"/>
</dbReference>
<feature type="region of interest" description="Disordered" evidence="4">
    <location>
        <begin position="1456"/>
        <end position="1489"/>
    </location>
</feature>
<keyword evidence="7" id="KW-1185">Reference proteome</keyword>
<gene>
    <name evidence="6" type="ORF">A7U60_g9133</name>
</gene>
<keyword evidence="2" id="KW-0645">Protease</keyword>
<sequence length="1883" mass="213704">MQALGWQNEDWIGLGLKYTACAHLPLVEKQKKLLLHIPGALEQFRPSPGLSVKALLRRLDPVTQSGAIGEQSIADLFSSEESNVSLEQFFKAPILPPDDTLDALWKSFGQCWFDGKKSIVDFTYPETRYPLSIVVVYRELSRANKLRMEWNHAEEWMMRGKRSPELTGAIARVQRLMFTFDWESELRAIYTTVPLLDLFGMLGDGHQGWLNDSHIDMLMQLLSDRYEREIEGCDVLIAPCVFQQYLLEAYDYRNNAKHRKIPLLEQYAQDILTGRKQRLFFTGHVNGNHWVPWMFDNRDRPILGHVNNEGDSLYSEESLLARLRKALLWWINGHLGSETDCTYEGNVLIHGDQSGDTDSCGVISYNTIAHALFGDELWTFSNRKRLRIEAFSTIIMRHNAHHTKTTSSNNFLPNGQTSQGALHHHRVADPPSCALRCEAKDCPDQPQGQGLQAVDRQEQIESKTRQGQKAVVGQGLQIPLDSHIIAEQRLSLVIDAQGGAISDIERLEDIPEVDMCSLDSLSGLSSPTDVNASLQKMHWQDDAQLIFAKKRDDVVTAVSSTRNKRRWEATDLVTQENDNTKIHICGKERPLNVFFARRDDSAVHEFGSSKDIRVHKEVIKSTEDDQNGHELVVGVSKSAVNSKMLREACLSGTFIPNNTRFLTFKDRVLVIDPRAQFRPQEWSVQHSKCQKWLKMKSPYSPVYFREHARRCKAGSTLHDFSFTNGSLRSSSKPQKLPNRHLSYENFPCCGLTPAHDARIGSYLTRPAALGGGGRSKVALAKERYGKTYADLTKQKKRHVDKIQEDSWIWMANHSFSAVFSLECKKTVTVCSTDNSNKDHICGPCSNLLFKKQFRTAISLPEPLTSNVKFTNKRYQQEELGIRFAKCKGVNELLHPKNNDIQLVVRYAKGVAAGHFKDHVVFTGLVNCMLERIDRTARGKKLTNFKYPPAFDAFIQTVYLVCPRAHRLLADHFPIRTERSIAKIRAKQPQFVGGISPRSFDLVDNFVTALKVPQRIVGLSADDTKLLPTFRPFFDREADGWYIVGGTGESLLVTDPTTLREDLESAQQQKATKVRIWAIIVPIPKIPPVVLAAIAITDKVTADTLTRYTHQIIDGLYERHIWPVSYACDGTEKERANQRNLRAQAHGLDTRTIRAPSPLVKNININIPLYHGKPMALVQDSQHAKKTLRNNLETGTTTLVLGNDTATYGQLREMAFDEKSPIYHRDVEKGDKQDDRAAARIFSSDSLSWFIEYRPEYLGMQIYLFVHGDLCDAWQSRSITHLDRLHSILRAHYFDEFWLDFLQDADYPVKKHCISREARDITSYLAESYIELLIIYRDYTDGTLPLVPWLHSSEVCEHIFGELRKEVKDFDFAAFLNLMPKTHSMVRYRMELGNVPAHDAKARARGYAHTWLDLEGLSLFNLRAFPTDEEISKTVNEAYKDAVDLWEQLGLFPGDIRSNKHDQVSTGSDDSTDEEISCSDDEEEIDDGSQVALPSVTQWYSDMDSLRKFVEASPEELEGSSIKNTSRAVLEKLLARDEYLYENGPIRSEEVDHAMLNVSCAKLLLDLDTSLRIDELITPSADQWEEFFAEYAGEVGKCLADVIPPIVGQPYPPPSESDLRLPPSEMLELRRAHETQFTKNAVRTTTEAASPATSAARASEIEDSRARHSLIKKINDVLKLTQQDQGVGTGLERRMRWTGSTTEGNSANASVVKAVKTSESYAQRSTIYSRFRMPRTIFKYLSTGALDEGHHLCEGSFVLVFVNNCVLVGKVVAMYTKGGGKNGKHSYLRNASNIGQLSYVALQTFEYTSKRLFRAIHSSRAHLRVHSFAHIQPYEFLFALPDSPKVRHNGNSVELSETAHRLWWHTQNYTNILSDIMKEFRKRK</sequence>
<dbReference type="SUPFAM" id="SSF54001">
    <property type="entry name" value="Cysteine proteinases"/>
    <property type="match status" value="1"/>
</dbReference>
<keyword evidence="3" id="KW-0378">Hydrolase</keyword>
<reference evidence="6" key="1">
    <citation type="submission" date="2016-06" db="EMBL/GenBank/DDBJ databases">
        <title>Draft Genome sequence of the fungus Inonotus baumii.</title>
        <authorList>
            <person name="Zhu H."/>
            <person name="Lin W."/>
        </authorList>
    </citation>
    <scope>NUCLEOTIDE SEQUENCE</scope>
    <source>
        <strain evidence="6">821</strain>
    </source>
</reference>
<dbReference type="EMBL" id="LNZH02000217">
    <property type="protein sequence ID" value="OCB83926.1"/>
    <property type="molecule type" value="Genomic_DNA"/>
</dbReference>
<dbReference type="Proteomes" id="UP000757232">
    <property type="component" value="Unassembled WGS sequence"/>
</dbReference>
<accession>A0A9Q5N2D9</accession>
<evidence type="ECO:0000256" key="3">
    <source>
        <dbReference type="ARBA" id="ARBA00022801"/>
    </source>
</evidence>
<dbReference type="Gene3D" id="3.40.395.10">
    <property type="entry name" value="Adenoviral Proteinase, Chain A"/>
    <property type="match status" value="1"/>
</dbReference>
<dbReference type="GO" id="GO:0019783">
    <property type="term" value="F:ubiquitin-like protein peptidase activity"/>
    <property type="evidence" value="ECO:0007669"/>
    <property type="project" value="UniProtKB-ARBA"/>
</dbReference>
<comment type="similarity">
    <text evidence="1">Belongs to the peptidase C48 family.</text>
</comment>
<evidence type="ECO:0000256" key="2">
    <source>
        <dbReference type="ARBA" id="ARBA00022670"/>
    </source>
</evidence>
<proteinExistence type="inferred from homology"/>
<evidence type="ECO:0000256" key="1">
    <source>
        <dbReference type="ARBA" id="ARBA00005234"/>
    </source>
</evidence>
<name>A0A9Q5N2D9_SANBA</name>
<evidence type="ECO:0000256" key="4">
    <source>
        <dbReference type="SAM" id="MobiDB-lite"/>
    </source>
</evidence>
<organism evidence="6 7">
    <name type="scientific">Sanghuangporus baumii</name>
    <name type="common">Phellinus baumii</name>
    <dbReference type="NCBI Taxonomy" id="108892"/>
    <lineage>
        <taxon>Eukaryota</taxon>
        <taxon>Fungi</taxon>
        <taxon>Dikarya</taxon>
        <taxon>Basidiomycota</taxon>
        <taxon>Agaricomycotina</taxon>
        <taxon>Agaricomycetes</taxon>
        <taxon>Hymenochaetales</taxon>
        <taxon>Hymenochaetaceae</taxon>
        <taxon>Sanghuangporus</taxon>
    </lineage>
</organism>
<dbReference type="PROSITE" id="PS50600">
    <property type="entry name" value="ULP_PROTEASE"/>
    <property type="match status" value="1"/>
</dbReference>
<dbReference type="GO" id="GO:0006508">
    <property type="term" value="P:proteolysis"/>
    <property type="evidence" value="ECO:0007669"/>
    <property type="project" value="UniProtKB-KW"/>
</dbReference>
<evidence type="ECO:0000259" key="5">
    <source>
        <dbReference type="PROSITE" id="PS50600"/>
    </source>
</evidence>
<evidence type="ECO:0000313" key="6">
    <source>
        <dbReference type="EMBL" id="OCB83926.1"/>
    </source>
</evidence>